<evidence type="ECO:0000256" key="1">
    <source>
        <dbReference type="ARBA" id="ARBA00023015"/>
    </source>
</evidence>
<dbReference type="Pfam" id="PF12833">
    <property type="entry name" value="HTH_18"/>
    <property type="match status" value="1"/>
</dbReference>
<keyword evidence="3" id="KW-0804">Transcription</keyword>
<proteinExistence type="predicted"/>
<dbReference type="SMART" id="SM00342">
    <property type="entry name" value="HTH_ARAC"/>
    <property type="match status" value="1"/>
</dbReference>
<evidence type="ECO:0000256" key="2">
    <source>
        <dbReference type="ARBA" id="ARBA00023125"/>
    </source>
</evidence>
<protein>
    <submittedName>
        <fullName evidence="5">Helix-turn-helix domain-containing protein</fullName>
    </submittedName>
</protein>
<organism evidence="5 6">
    <name type="scientific">Chitinophaga hostae</name>
    <dbReference type="NCBI Taxonomy" id="2831022"/>
    <lineage>
        <taxon>Bacteria</taxon>
        <taxon>Pseudomonadati</taxon>
        <taxon>Bacteroidota</taxon>
        <taxon>Chitinophagia</taxon>
        <taxon>Chitinophagales</taxon>
        <taxon>Chitinophagaceae</taxon>
        <taxon>Chitinophaga</taxon>
    </lineage>
</organism>
<keyword evidence="1" id="KW-0805">Transcription regulation</keyword>
<dbReference type="InterPro" id="IPR018060">
    <property type="entry name" value="HTH_AraC"/>
</dbReference>
<evidence type="ECO:0000313" key="6">
    <source>
        <dbReference type="Proteomes" id="UP000676386"/>
    </source>
</evidence>
<dbReference type="EMBL" id="JAGTXB010000012">
    <property type="protein sequence ID" value="MBS0030115.1"/>
    <property type="molecule type" value="Genomic_DNA"/>
</dbReference>
<evidence type="ECO:0000313" key="5">
    <source>
        <dbReference type="EMBL" id="MBS0030115.1"/>
    </source>
</evidence>
<dbReference type="RefSeq" id="WP_211975254.1">
    <property type="nucleotide sequence ID" value="NZ_CBFHAM010000062.1"/>
</dbReference>
<evidence type="ECO:0000259" key="4">
    <source>
        <dbReference type="PROSITE" id="PS01124"/>
    </source>
</evidence>
<keyword evidence="6" id="KW-1185">Reference proteome</keyword>
<dbReference type="Gene3D" id="1.10.10.60">
    <property type="entry name" value="Homeodomain-like"/>
    <property type="match status" value="1"/>
</dbReference>
<dbReference type="PANTHER" id="PTHR43280">
    <property type="entry name" value="ARAC-FAMILY TRANSCRIPTIONAL REGULATOR"/>
    <property type="match status" value="1"/>
</dbReference>
<keyword evidence="2" id="KW-0238">DNA-binding</keyword>
<evidence type="ECO:0000256" key="3">
    <source>
        <dbReference type="ARBA" id="ARBA00023163"/>
    </source>
</evidence>
<dbReference type="PROSITE" id="PS01124">
    <property type="entry name" value="HTH_ARAC_FAMILY_2"/>
    <property type="match status" value="1"/>
</dbReference>
<dbReference type="PANTHER" id="PTHR43280:SF32">
    <property type="entry name" value="TRANSCRIPTIONAL REGULATORY PROTEIN"/>
    <property type="match status" value="1"/>
</dbReference>
<feature type="domain" description="HTH araC/xylS-type" evidence="4">
    <location>
        <begin position="189"/>
        <end position="287"/>
    </location>
</feature>
<name>A0ABS5J4W2_9BACT</name>
<dbReference type="Proteomes" id="UP000676386">
    <property type="component" value="Unassembled WGS sequence"/>
</dbReference>
<dbReference type="SUPFAM" id="SSF46689">
    <property type="entry name" value="Homeodomain-like"/>
    <property type="match status" value="1"/>
</dbReference>
<reference evidence="5 6" key="1">
    <citation type="submission" date="2021-04" db="EMBL/GenBank/DDBJ databases">
        <title>Chitinophaga sp. nov., isolated from the rhizosphere soil.</title>
        <authorList>
            <person name="He S."/>
        </authorList>
    </citation>
    <scope>NUCLEOTIDE SEQUENCE [LARGE SCALE GENOMIC DNA]</scope>
    <source>
        <strain evidence="5 6">2R12</strain>
    </source>
</reference>
<dbReference type="InterPro" id="IPR009057">
    <property type="entry name" value="Homeodomain-like_sf"/>
</dbReference>
<gene>
    <name evidence="5" type="ORF">KE626_22510</name>
</gene>
<sequence>MNMKSGDIAVLSIDMFETGNHLFWMDRLDGIPGKYPLLEHPHRQTFYTLLCMENTAGNVVIDGVGIRVDRPKIICVKPGSIFSMDVNSGASGTIICFTEDFFSLRYNNNALFHFSFMNQEHNNDVSLEESKCAEWKLLCGYMLQEFISRQKNVDSILRSFLNILLCNLDRQFNPAPLNERKHNKEEKIRQFQSLLDEHFVKHKTPSFYAEQLNITTNYMNKICRKYKGVSSGELIRKRVTIEAQRLLHYSARSVAEISIELEFESVSYFVTFFKKNTGVTPESFRKHHQ</sequence>
<accession>A0ABS5J4W2</accession>
<comment type="caution">
    <text evidence="5">The sequence shown here is derived from an EMBL/GenBank/DDBJ whole genome shotgun (WGS) entry which is preliminary data.</text>
</comment>